<dbReference type="Proteomes" id="UP000261600">
    <property type="component" value="Unplaced"/>
</dbReference>
<dbReference type="Gene3D" id="3.80.10.10">
    <property type="entry name" value="Ribonuclease Inhibitor"/>
    <property type="match status" value="1"/>
</dbReference>
<evidence type="ECO:0008006" key="3">
    <source>
        <dbReference type="Google" id="ProtNLM"/>
    </source>
</evidence>
<dbReference type="PANTHER" id="PTHR24112:SF39">
    <property type="entry name" value="F-ACTIN-UNCAPPING PROTEIN LRRC16A"/>
    <property type="match status" value="1"/>
</dbReference>
<proteinExistence type="predicted"/>
<dbReference type="STRING" id="43700.ENSMALP00000023231"/>
<keyword evidence="2" id="KW-1185">Reference proteome</keyword>
<reference evidence="1" key="1">
    <citation type="submission" date="2025-08" db="UniProtKB">
        <authorList>
            <consortium name="Ensembl"/>
        </authorList>
    </citation>
    <scope>IDENTIFICATION</scope>
</reference>
<dbReference type="InterPro" id="IPR051279">
    <property type="entry name" value="PP1-Reg/Actin-Interact_Protein"/>
</dbReference>
<protein>
    <recommendedName>
        <fullName evidence="3">CARMIL pleckstrin homology domain-containing protein</fullName>
    </recommendedName>
</protein>
<dbReference type="GO" id="GO:0016477">
    <property type="term" value="P:cell migration"/>
    <property type="evidence" value="ECO:0007669"/>
    <property type="project" value="TreeGrafter"/>
</dbReference>
<evidence type="ECO:0000313" key="1">
    <source>
        <dbReference type="Ensembl" id="ENSMALP00000023231.1"/>
    </source>
</evidence>
<dbReference type="InterPro" id="IPR032675">
    <property type="entry name" value="LRR_dom_sf"/>
</dbReference>
<dbReference type="Gene3D" id="6.10.140.1850">
    <property type="match status" value="1"/>
</dbReference>
<name>A0A3Q3QZ87_MONAL</name>
<dbReference type="GO" id="GO:0030027">
    <property type="term" value="C:lamellipodium"/>
    <property type="evidence" value="ECO:0007669"/>
    <property type="project" value="TreeGrafter"/>
</dbReference>
<dbReference type="Ensembl" id="ENSMALT00000023679.1">
    <property type="protein sequence ID" value="ENSMALP00000023231.1"/>
    <property type="gene ID" value="ENSMALG00000016201.1"/>
</dbReference>
<dbReference type="GO" id="GO:0005886">
    <property type="term" value="C:plasma membrane"/>
    <property type="evidence" value="ECO:0007669"/>
    <property type="project" value="TreeGrafter"/>
</dbReference>
<reference evidence="1" key="2">
    <citation type="submission" date="2025-09" db="UniProtKB">
        <authorList>
            <consortium name="Ensembl"/>
        </authorList>
    </citation>
    <scope>IDENTIFICATION</scope>
</reference>
<dbReference type="PANTHER" id="PTHR24112">
    <property type="entry name" value="LEUCINE-RICH REPEAT, ISOFORM F-RELATED"/>
    <property type="match status" value="1"/>
</dbReference>
<sequence>MVLEHERGPWSLRLGSVEEADEVIAHIGSCLQRICPAASPVMRKLSLKPPERTAALRATWDDQGSADLGPCGGFSHQYWCVCDYLGLPYREEVQWDVDTIYLTQDTRELNLQDFIHLENRYIHKPSTIVNINKVCSPLQRPQWPTYLYFYFSCRDLVAIIAALEYNQWFTKLSAKDYKLVPSCSSVLT</sequence>
<dbReference type="AlphaFoldDB" id="A0A3Q3QZ87"/>
<accession>A0A3Q3QZ87</accession>
<organism evidence="1 2">
    <name type="scientific">Monopterus albus</name>
    <name type="common">Swamp eel</name>
    <dbReference type="NCBI Taxonomy" id="43700"/>
    <lineage>
        <taxon>Eukaryota</taxon>
        <taxon>Metazoa</taxon>
        <taxon>Chordata</taxon>
        <taxon>Craniata</taxon>
        <taxon>Vertebrata</taxon>
        <taxon>Euteleostomi</taxon>
        <taxon>Actinopterygii</taxon>
        <taxon>Neopterygii</taxon>
        <taxon>Teleostei</taxon>
        <taxon>Neoteleostei</taxon>
        <taxon>Acanthomorphata</taxon>
        <taxon>Anabantaria</taxon>
        <taxon>Synbranchiformes</taxon>
        <taxon>Synbranchidae</taxon>
        <taxon>Monopterus</taxon>
    </lineage>
</organism>
<evidence type="ECO:0000313" key="2">
    <source>
        <dbReference type="Proteomes" id="UP000261600"/>
    </source>
</evidence>
<dbReference type="GO" id="GO:0034315">
    <property type="term" value="P:regulation of Arp2/3 complex-mediated actin nucleation"/>
    <property type="evidence" value="ECO:0007669"/>
    <property type="project" value="TreeGrafter"/>
</dbReference>